<feature type="region of interest" description="Disordered" evidence="5">
    <location>
        <begin position="53"/>
        <end position="79"/>
    </location>
</feature>
<dbReference type="HAMAP" id="MF_00167">
    <property type="entry name" value="CsrA"/>
    <property type="match status" value="1"/>
</dbReference>
<dbReference type="PANTHER" id="PTHR34984:SF1">
    <property type="entry name" value="CARBON STORAGE REGULATOR"/>
    <property type="match status" value="1"/>
</dbReference>
<sequence>MLVLSRKLGEQLVIGDDVTVTITKISGNRVTVAIDAPREVAIKRAELLEKAAPVQTRQQVQQGQGTAGSASSRVAAYHA</sequence>
<proteinExistence type="inferred from homology"/>
<evidence type="ECO:0000256" key="2">
    <source>
        <dbReference type="ARBA" id="ARBA00022845"/>
    </source>
</evidence>
<dbReference type="Gene3D" id="2.60.40.4380">
    <property type="entry name" value="Translational regulator CsrA"/>
    <property type="match status" value="1"/>
</dbReference>
<evidence type="ECO:0000256" key="3">
    <source>
        <dbReference type="ARBA" id="ARBA00022884"/>
    </source>
</evidence>
<gene>
    <name evidence="4" type="primary">csrA</name>
    <name evidence="6" type="ORF">SAMN06265222_114148</name>
</gene>
<comment type="caution">
    <text evidence="6">The sequence shown here is derived from an EMBL/GenBank/DDBJ whole genome shotgun (WGS) entry which is preliminary data.</text>
</comment>
<accession>A0ABY1QHY6</accession>
<evidence type="ECO:0000256" key="5">
    <source>
        <dbReference type="SAM" id="MobiDB-lite"/>
    </source>
</evidence>
<comment type="subunit">
    <text evidence="4">Homodimer; the beta-strands of each monomer intercalate to form a hydrophobic core, while the alpha-helices form wings that extend away from the core.</text>
</comment>
<dbReference type="SUPFAM" id="SSF117130">
    <property type="entry name" value="CsrA-like"/>
    <property type="match status" value="1"/>
</dbReference>
<comment type="similarity">
    <text evidence="4">Belongs to the CsrA/RsmA family.</text>
</comment>
<evidence type="ECO:0000256" key="1">
    <source>
        <dbReference type="ARBA" id="ARBA00022490"/>
    </source>
</evidence>
<comment type="subcellular location">
    <subcellularLocation>
        <location evidence="4">Cytoplasm</location>
    </subcellularLocation>
</comment>
<evidence type="ECO:0000313" key="7">
    <source>
        <dbReference type="Proteomes" id="UP001158067"/>
    </source>
</evidence>
<dbReference type="EMBL" id="FXUG01000014">
    <property type="protein sequence ID" value="SMP71953.1"/>
    <property type="molecule type" value="Genomic_DNA"/>
</dbReference>
<reference evidence="6 7" key="1">
    <citation type="submission" date="2017-05" db="EMBL/GenBank/DDBJ databases">
        <authorList>
            <person name="Varghese N."/>
            <person name="Submissions S."/>
        </authorList>
    </citation>
    <scope>NUCLEOTIDE SEQUENCE [LARGE SCALE GENOMIC DNA]</scope>
    <source>
        <strain evidence="6 7">DSM 25457</strain>
    </source>
</reference>
<keyword evidence="2 4" id="KW-0810">Translation regulation</keyword>
<evidence type="ECO:0000313" key="6">
    <source>
        <dbReference type="EMBL" id="SMP71953.1"/>
    </source>
</evidence>
<dbReference type="Pfam" id="PF02599">
    <property type="entry name" value="CsrA"/>
    <property type="match status" value="1"/>
</dbReference>
<dbReference type="PANTHER" id="PTHR34984">
    <property type="entry name" value="CARBON STORAGE REGULATOR"/>
    <property type="match status" value="1"/>
</dbReference>
<keyword evidence="1 4" id="KW-0963">Cytoplasm</keyword>
<name>A0ABY1QHY6_9BACT</name>
<keyword evidence="4" id="KW-1005">Bacterial flagellum biogenesis</keyword>
<dbReference type="RefSeq" id="WP_283434534.1">
    <property type="nucleotide sequence ID" value="NZ_FXUG01000014.1"/>
</dbReference>
<dbReference type="InterPro" id="IPR003751">
    <property type="entry name" value="CsrA"/>
</dbReference>
<comment type="function">
    <text evidence="4">A translational regulator that binds mRNA to regulate translation initiation and/or mRNA stability. Usually binds in the 5'-UTR at or near the Shine-Dalgarno sequence preventing ribosome-binding, thus repressing translation. Its main target seems to be the major flagellin gene, while its function is anatagonized by FliW.</text>
</comment>
<organism evidence="6 7">
    <name type="scientific">Neorhodopirellula lusitana</name>
    <dbReference type="NCBI Taxonomy" id="445327"/>
    <lineage>
        <taxon>Bacteria</taxon>
        <taxon>Pseudomonadati</taxon>
        <taxon>Planctomycetota</taxon>
        <taxon>Planctomycetia</taxon>
        <taxon>Pirellulales</taxon>
        <taxon>Pirellulaceae</taxon>
        <taxon>Neorhodopirellula</taxon>
    </lineage>
</organism>
<keyword evidence="4" id="KW-0678">Repressor</keyword>
<evidence type="ECO:0000256" key="4">
    <source>
        <dbReference type="HAMAP-Rule" id="MF_00167"/>
    </source>
</evidence>
<keyword evidence="3 4" id="KW-0694">RNA-binding</keyword>
<protein>
    <recommendedName>
        <fullName evidence="4">Translational regulator CsrA</fullName>
    </recommendedName>
</protein>
<dbReference type="Proteomes" id="UP001158067">
    <property type="component" value="Unassembled WGS sequence"/>
</dbReference>
<feature type="compositionally biased region" description="Low complexity" evidence="5">
    <location>
        <begin position="54"/>
        <end position="73"/>
    </location>
</feature>
<dbReference type="InterPro" id="IPR036107">
    <property type="entry name" value="CsrA_sf"/>
</dbReference>
<keyword evidence="7" id="KW-1185">Reference proteome</keyword>